<dbReference type="OrthoDB" id="3291296at2"/>
<dbReference type="SUPFAM" id="SSF48498">
    <property type="entry name" value="Tetracyclin repressor-like, C-terminal domain"/>
    <property type="match status" value="1"/>
</dbReference>
<evidence type="ECO:0000313" key="8">
    <source>
        <dbReference type="Proteomes" id="UP000320239"/>
    </source>
</evidence>
<proteinExistence type="predicted"/>
<dbReference type="GO" id="GO:0003700">
    <property type="term" value="F:DNA-binding transcription factor activity"/>
    <property type="evidence" value="ECO:0007669"/>
    <property type="project" value="TreeGrafter"/>
</dbReference>
<evidence type="ECO:0000256" key="2">
    <source>
        <dbReference type="ARBA" id="ARBA00023015"/>
    </source>
</evidence>
<dbReference type="RefSeq" id="WP_122977632.1">
    <property type="nucleotide sequence ID" value="NZ_BOMX01000162.1"/>
</dbReference>
<dbReference type="Proteomes" id="UP000320239">
    <property type="component" value="Unassembled WGS sequence"/>
</dbReference>
<dbReference type="InterPro" id="IPR003012">
    <property type="entry name" value="Tet_transcr_reg_TetR"/>
</dbReference>
<dbReference type="Pfam" id="PF00440">
    <property type="entry name" value="TetR_N"/>
    <property type="match status" value="1"/>
</dbReference>
<comment type="caution">
    <text evidence="7">The sequence shown here is derived from an EMBL/GenBank/DDBJ whole genome shotgun (WGS) entry which is preliminary data.</text>
</comment>
<name>A0A561WKZ4_ACTTI</name>
<dbReference type="PRINTS" id="PR00455">
    <property type="entry name" value="HTHTETR"/>
</dbReference>
<dbReference type="InterPro" id="IPR050109">
    <property type="entry name" value="HTH-type_TetR-like_transc_reg"/>
</dbReference>
<evidence type="ECO:0000313" key="7">
    <source>
        <dbReference type="EMBL" id="TWG24538.1"/>
    </source>
</evidence>
<dbReference type="Pfam" id="PF02909">
    <property type="entry name" value="TetR_C_1"/>
    <property type="match status" value="1"/>
</dbReference>
<keyword evidence="8" id="KW-1185">Reference proteome</keyword>
<dbReference type="PRINTS" id="PR00400">
    <property type="entry name" value="TETREPRESSOR"/>
</dbReference>
<dbReference type="AlphaFoldDB" id="A0A561WKZ4"/>
<reference evidence="7 8" key="1">
    <citation type="submission" date="2019-06" db="EMBL/GenBank/DDBJ databases">
        <title>Sequencing the genomes of 1000 actinobacteria strains.</title>
        <authorList>
            <person name="Klenk H.-P."/>
        </authorList>
    </citation>
    <scope>NUCLEOTIDE SEQUENCE [LARGE SCALE GENOMIC DNA]</scope>
    <source>
        <strain evidence="7 8">DSM 43866</strain>
    </source>
</reference>
<feature type="domain" description="HTH tetR-type" evidence="6">
    <location>
        <begin position="8"/>
        <end position="68"/>
    </location>
</feature>
<keyword evidence="3 5" id="KW-0238">DNA-binding</keyword>
<keyword evidence="4" id="KW-0804">Transcription</keyword>
<dbReference type="InterPro" id="IPR001647">
    <property type="entry name" value="HTH_TetR"/>
</dbReference>
<keyword evidence="2" id="KW-0805">Transcription regulation</keyword>
<dbReference type="GO" id="GO:0045892">
    <property type="term" value="P:negative regulation of DNA-templated transcription"/>
    <property type="evidence" value="ECO:0007669"/>
    <property type="project" value="InterPro"/>
</dbReference>
<dbReference type="GO" id="GO:0000976">
    <property type="term" value="F:transcription cis-regulatory region binding"/>
    <property type="evidence" value="ECO:0007669"/>
    <property type="project" value="TreeGrafter"/>
</dbReference>
<evidence type="ECO:0000256" key="3">
    <source>
        <dbReference type="ARBA" id="ARBA00023125"/>
    </source>
</evidence>
<sequence length="212" mass="23055">MPRPTTPLLSRKGIRAAALEIIDRDGLDGLSMRKLATALSVSAPALYFHYPTKEQLLDDVASEIMERVDVSAFTAGWREGLLGWARSYRAALAEHPNIVPFLAHGPGQRDASLRRADAVHGGLVAAGWPARDATMIGASTKYLVVGAAMGSFSRGFVDDVQVYLDRYPALGDAHRLREHADAVDRDSFEFALVTFVDGLAARLARTEPRAVR</sequence>
<dbReference type="PANTHER" id="PTHR30055">
    <property type="entry name" value="HTH-TYPE TRANSCRIPTIONAL REGULATOR RUTR"/>
    <property type="match status" value="1"/>
</dbReference>
<evidence type="ECO:0000256" key="4">
    <source>
        <dbReference type="ARBA" id="ARBA00023163"/>
    </source>
</evidence>
<protein>
    <submittedName>
        <fullName evidence="7">TetR family transcriptional regulator</fullName>
    </submittedName>
</protein>
<dbReference type="Gene3D" id="1.10.357.10">
    <property type="entry name" value="Tetracycline Repressor, domain 2"/>
    <property type="match status" value="1"/>
</dbReference>
<accession>A0A561WKZ4</accession>
<evidence type="ECO:0000259" key="6">
    <source>
        <dbReference type="PROSITE" id="PS50977"/>
    </source>
</evidence>
<dbReference type="EMBL" id="VIWY01000002">
    <property type="protein sequence ID" value="TWG24538.1"/>
    <property type="molecule type" value="Genomic_DNA"/>
</dbReference>
<keyword evidence="1" id="KW-0678">Repressor</keyword>
<organism evidence="7 8">
    <name type="scientific">Actinoplanes teichomyceticus</name>
    <dbReference type="NCBI Taxonomy" id="1867"/>
    <lineage>
        <taxon>Bacteria</taxon>
        <taxon>Bacillati</taxon>
        <taxon>Actinomycetota</taxon>
        <taxon>Actinomycetes</taxon>
        <taxon>Micromonosporales</taxon>
        <taxon>Micromonosporaceae</taxon>
        <taxon>Actinoplanes</taxon>
    </lineage>
</organism>
<dbReference type="SUPFAM" id="SSF46689">
    <property type="entry name" value="Homeodomain-like"/>
    <property type="match status" value="1"/>
</dbReference>
<dbReference type="InterPro" id="IPR036271">
    <property type="entry name" value="Tet_transcr_reg_TetR-rel_C_sf"/>
</dbReference>
<dbReference type="PANTHER" id="PTHR30055:SF151">
    <property type="entry name" value="TRANSCRIPTIONAL REGULATORY PROTEIN"/>
    <property type="match status" value="1"/>
</dbReference>
<dbReference type="GO" id="GO:0046677">
    <property type="term" value="P:response to antibiotic"/>
    <property type="evidence" value="ECO:0007669"/>
    <property type="project" value="InterPro"/>
</dbReference>
<evidence type="ECO:0000256" key="5">
    <source>
        <dbReference type="PROSITE-ProRule" id="PRU00335"/>
    </source>
</evidence>
<dbReference type="InterPro" id="IPR009057">
    <property type="entry name" value="Homeodomain-like_sf"/>
</dbReference>
<feature type="DNA-binding region" description="H-T-H motif" evidence="5">
    <location>
        <begin position="31"/>
        <end position="50"/>
    </location>
</feature>
<evidence type="ECO:0000256" key="1">
    <source>
        <dbReference type="ARBA" id="ARBA00022491"/>
    </source>
</evidence>
<gene>
    <name evidence="7" type="ORF">FHX34_1021098</name>
</gene>
<dbReference type="InterPro" id="IPR004111">
    <property type="entry name" value="Repressor_TetR_C"/>
</dbReference>
<dbReference type="PROSITE" id="PS50977">
    <property type="entry name" value="HTH_TETR_2"/>
    <property type="match status" value="1"/>
</dbReference>